<feature type="transmembrane region" description="Helical" evidence="1">
    <location>
        <begin position="6"/>
        <end position="25"/>
    </location>
</feature>
<evidence type="ECO:0000313" key="3">
    <source>
        <dbReference type="Proteomes" id="UP001501459"/>
    </source>
</evidence>
<proteinExistence type="predicted"/>
<gene>
    <name evidence="2" type="ORF">GCM10008983_03480</name>
</gene>
<feature type="transmembrane region" description="Helical" evidence="1">
    <location>
        <begin position="106"/>
        <end position="128"/>
    </location>
</feature>
<keyword evidence="1" id="KW-1133">Transmembrane helix</keyword>
<sequence length="218" mass="24636">MNAWSLENVFFIIASLAGGLLFYYIATSARKSGKKKEREEIVSILINFILFVWAGKLLMNLPIFLSDPLAVLAYPSASPAFFTAVILMVVNVAYRVKRHAMDIHGFLTAFLPVFLGAAFSYEFLDIIWHGNHLSLWQQGLLLILMVAFMLLREKLAPVTMACMIFAGWSAGQLLLSFFLPFTSLFGYMMTVWFLLPVFITSIIVLIFNRRKVASCLQT</sequence>
<feature type="transmembrane region" description="Helical" evidence="1">
    <location>
        <begin position="71"/>
        <end position="94"/>
    </location>
</feature>
<feature type="transmembrane region" description="Helical" evidence="1">
    <location>
        <begin position="45"/>
        <end position="65"/>
    </location>
</feature>
<keyword evidence="3" id="KW-1185">Reference proteome</keyword>
<organism evidence="2 3">
    <name type="scientific">Lentibacillus halophilus</name>
    <dbReference type="NCBI Taxonomy" id="295065"/>
    <lineage>
        <taxon>Bacteria</taxon>
        <taxon>Bacillati</taxon>
        <taxon>Bacillota</taxon>
        <taxon>Bacilli</taxon>
        <taxon>Bacillales</taxon>
        <taxon>Bacillaceae</taxon>
        <taxon>Lentibacillus</taxon>
    </lineage>
</organism>
<feature type="transmembrane region" description="Helical" evidence="1">
    <location>
        <begin position="134"/>
        <end position="151"/>
    </location>
</feature>
<dbReference type="RefSeq" id="WP_343750767.1">
    <property type="nucleotide sequence ID" value="NZ_BAAADM010000006.1"/>
</dbReference>
<reference evidence="2 3" key="1">
    <citation type="journal article" date="2019" name="Int. J. Syst. Evol. Microbiol.">
        <title>The Global Catalogue of Microorganisms (GCM) 10K type strain sequencing project: providing services to taxonomists for standard genome sequencing and annotation.</title>
        <authorList>
            <consortium name="The Broad Institute Genomics Platform"/>
            <consortium name="The Broad Institute Genome Sequencing Center for Infectious Disease"/>
            <person name="Wu L."/>
            <person name="Ma J."/>
        </authorList>
    </citation>
    <scope>NUCLEOTIDE SEQUENCE [LARGE SCALE GENOMIC DNA]</scope>
    <source>
        <strain evidence="2 3">JCM 12149</strain>
    </source>
</reference>
<dbReference type="EMBL" id="BAAADM010000006">
    <property type="protein sequence ID" value="GAA0430376.1"/>
    <property type="molecule type" value="Genomic_DNA"/>
</dbReference>
<keyword evidence="1" id="KW-0812">Transmembrane</keyword>
<accession>A0ABN0Z347</accession>
<evidence type="ECO:0000313" key="2">
    <source>
        <dbReference type="EMBL" id="GAA0430376.1"/>
    </source>
</evidence>
<evidence type="ECO:0000256" key="1">
    <source>
        <dbReference type="SAM" id="Phobius"/>
    </source>
</evidence>
<comment type="caution">
    <text evidence="2">The sequence shown here is derived from an EMBL/GenBank/DDBJ whole genome shotgun (WGS) entry which is preliminary data.</text>
</comment>
<name>A0ABN0Z347_9BACI</name>
<keyword evidence="1" id="KW-0472">Membrane</keyword>
<dbReference type="Proteomes" id="UP001501459">
    <property type="component" value="Unassembled WGS sequence"/>
</dbReference>
<feature type="transmembrane region" description="Helical" evidence="1">
    <location>
        <begin position="158"/>
        <end position="179"/>
    </location>
</feature>
<feature type="transmembrane region" description="Helical" evidence="1">
    <location>
        <begin position="185"/>
        <end position="207"/>
    </location>
</feature>
<protein>
    <submittedName>
        <fullName evidence="2">Uncharacterized protein</fullName>
    </submittedName>
</protein>